<dbReference type="OrthoDB" id="9802815at2"/>
<dbReference type="InterPro" id="IPR041711">
    <property type="entry name" value="Met-tRNA-FMT_N"/>
</dbReference>
<proteinExistence type="inferred from homology"/>
<dbReference type="InterPro" id="IPR011034">
    <property type="entry name" value="Formyl_transferase-like_C_sf"/>
</dbReference>
<dbReference type="PANTHER" id="PTHR11138:SF5">
    <property type="entry name" value="METHIONYL-TRNA FORMYLTRANSFERASE, MITOCHONDRIAL"/>
    <property type="match status" value="1"/>
</dbReference>
<dbReference type="NCBIfam" id="TIGR00460">
    <property type="entry name" value="fmt"/>
    <property type="match status" value="1"/>
</dbReference>
<dbReference type="InterPro" id="IPR005793">
    <property type="entry name" value="Formyl_trans_C"/>
</dbReference>
<dbReference type="EC" id="2.1.2.9" evidence="2 5"/>
<evidence type="ECO:0000313" key="9">
    <source>
        <dbReference type="Proteomes" id="UP000320585"/>
    </source>
</evidence>
<keyword evidence="9" id="KW-1185">Reference proteome</keyword>
<evidence type="ECO:0000256" key="5">
    <source>
        <dbReference type="HAMAP-Rule" id="MF_00182"/>
    </source>
</evidence>
<evidence type="ECO:0000256" key="1">
    <source>
        <dbReference type="ARBA" id="ARBA00010699"/>
    </source>
</evidence>
<name>A0A8D5A105_9FIRM</name>
<dbReference type="GO" id="GO:0004479">
    <property type="term" value="F:methionyl-tRNA formyltransferase activity"/>
    <property type="evidence" value="ECO:0007669"/>
    <property type="project" value="UniProtKB-UniRule"/>
</dbReference>
<evidence type="ECO:0000313" key="8">
    <source>
        <dbReference type="EMBL" id="BBK24983.1"/>
    </source>
</evidence>
<dbReference type="FunFam" id="3.40.50.12230:FF:000001">
    <property type="entry name" value="Methionyl-tRNA formyltransferase"/>
    <property type="match status" value="1"/>
</dbReference>
<dbReference type="AlphaFoldDB" id="A0A8D5A105"/>
<evidence type="ECO:0000256" key="3">
    <source>
        <dbReference type="ARBA" id="ARBA00022679"/>
    </source>
</evidence>
<comment type="similarity">
    <text evidence="1 5">Belongs to the Fmt family.</text>
</comment>
<dbReference type="RefSeq" id="WP_108849744.1">
    <property type="nucleotide sequence ID" value="NZ_JBGKNW010000002.1"/>
</dbReference>
<accession>A0A8D5A105</accession>
<dbReference type="GO" id="GO:0005829">
    <property type="term" value="C:cytosol"/>
    <property type="evidence" value="ECO:0007669"/>
    <property type="project" value="TreeGrafter"/>
</dbReference>
<dbReference type="SUPFAM" id="SSF53328">
    <property type="entry name" value="Formyltransferase"/>
    <property type="match status" value="1"/>
</dbReference>
<dbReference type="Gene3D" id="3.40.50.12230">
    <property type="match status" value="1"/>
</dbReference>
<keyword evidence="3 5" id="KW-0808">Transferase</keyword>
<protein>
    <recommendedName>
        <fullName evidence="2 5">Methionyl-tRNA formyltransferase</fullName>
        <ecNumber evidence="2 5">2.1.2.9</ecNumber>
    </recommendedName>
</protein>
<dbReference type="PANTHER" id="PTHR11138">
    <property type="entry name" value="METHIONYL-TRNA FORMYLTRANSFERASE"/>
    <property type="match status" value="1"/>
</dbReference>
<gene>
    <name evidence="5 8" type="primary">fmt</name>
    <name evidence="8" type="ORF">Dia5BBH33_09180</name>
</gene>
<feature type="binding site" evidence="5">
    <location>
        <begin position="112"/>
        <end position="115"/>
    </location>
    <ligand>
        <name>(6S)-5,6,7,8-tetrahydrofolate</name>
        <dbReference type="ChEBI" id="CHEBI:57453"/>
    </ligand>
</feature>
<dbReference type="KEGG" id="dho:Dia5BBH33_09180"/>
<evidence type="ECO:0000256" key="2">
    <source>
        <dbReference type="ARBA" id="ARBA00012261"/>
    </source>
</evidence>
<sequence length="313" mass="34746">MNNYKIVFMGTPDFGIPSLNELYKQGYEVEAVYTQPDRVNKRGNKVQFSAVKQFALEHDITIYQPNSLKDEKELDVLRALNPDLIIVIAYGKILPQAVLDIPKYGVINVHASLLPKYRGAAPVQRSIIDGEETTGVTIMQLDAGMDTGNIIAEKSVSITPHMTSEDLFDVLSNVGAKLLIDVLDDLPAKLAASVKQDESKATYAEKLTKEMGHINWNDSARTIDRLIRGMYPNPGTYTFFRGKRIKIHEAVLLESSSNDAPGKIFSLSDGMLHVKCSDGAIGLLMIQPENHKKMSASDFINGYKVTTDESFEY</sequence>
<dbReference type="InterPro" id="IPR005794">
    <property type="entry name" value="Fmt"/>
</dbReference>
<dbReference type="InterPro" id="IPR044135">
    <property type="entry name" value="Met-tRNA-FMT_C"/>
</dbReference>
<keyword evidence="4 5" id="KW-0648">Protein biosynthesis</keyword>
<comment type="catalytic activity">
    <reaction evidence="5">
        <text>L-methionyl-tRNA(fMet) + (6R)-10-formyltetrahydrofolate = N-formyl-L-methionyl-tRNA(fMet) + (6S)-5,6,7,8-tetrahydrofolate + H(+)</text>
        <dbReference type="Rhea" id="RHEA:24380"/>
        <dbReference type="Rhea" id="RHEA-COMP:9952"/>
        <dbReference type="Rhea" id="RHEA-COMP:9953"/>
        <dbReference type="ChEBI" id="CHEBI:15378"/>
        <dbReference type="ChEBI" id="CHEBI:57453"/>
        <dbReference type="ChEBI" id="CHEBI:78530"/>
        <dbReference type="ChEBI" id="CHEBI:78844"/>
        <dbReference type="ChEBI" id="CHEBI:195366"/>
        <dbReference type="EC" id="2.1.2.9"/>
    </reaction>
</comment>
<dbReference type="InterPro" id="IPR036477">
    <property type="entry name" value="Formyl_transf_N_sf"/>
</dbReference>
<dbReference type="CDD" id="cd08646">
    <property type="entry name" value="FMT_core_Met-tRNA-FMT_N"/>
    <property type="match status" value="1"/>
</dbReference>
<dbReference type="CDD" id="cd08704">
    <property type="entry name" value="Met_tRNA_FMT_C"/>
    <property type="match status" value="1"/>
</dbReference>
<reference evidence="9" key="1">
    <citation type="submission" date="2019-05" db="EMBL/GenBank/DDBJ databases">
        <title>Complete genome sequencing of Dialister sp. strain 5BBH33.</title>
        <authorList>
            <person name="Sakamoto M."/>
            <person name="Murakami T."/>
            <person name="Mori H."/>
        </authorList>
    </citation>
    <scope>NUCLEOTIDE SEQUENCE [LARGE SCALE GENOMIC DNA]</scope>
    <source>
        <strain evidence="9">5BBH33</strain>
    </source>
</reference>
<organism evidence="8 9">
    <name type="scientific">Dialister hominis</name>
    <dbReference type="NCBI Taxonomy" id="2582419"/>
    <lineage>
        <taxon>Bacteria</taxon>
        <taxon>Bacillati</taxon>
        <taxon>Bacillota</taxon>
        <taxon>Negativicutes</taxon>
        <taxon>Veillonellales</taxon>
        <taxon>Veillonellaceae</taxon>
        <taxon>Dialister</taxon>
    </lineage>
</organism>
<dbReference type="Pfam" id="PF00551">
    <property type="entry name" value="Formyl_trans_N"/>
    <property type="match status" value="1"/>
</dbReference>
<dbReference type="HAMAP" id="MF_00182">
    <property type="entry name" value="Formyl_trans"/>
    <property type="match status" value="1"/>
</dbReference>
<evidence type="ECO:0000259" key="6">
    <source>
        <dbReference type="Pfam" id="PF00551"/>
    </source>
</evidence>
<dbReference type="EMBL" id="AP019697">
    <property type="protein sequence ID" value="BBK24983.1"/>
    <property type="molecule type" value="Genomic_DNA"/>
</dbReference>
<evidence type="ECO:0000256" key="4">
    <source>
        <dbReference type="ARBA" id="ARBA00022917"/>
    </source>
</evidence>
<dbReference type="Proteomes" id="UP000320585">
    <property type="component" value="Chromosome"/>
</dbReference>
<dbReference type="Pfam" id="PF02911">
    <property type="entry name" value="Formyl_trans_C"/>
    <property type="match status" value="1"/>
</dbReference>
<dbReference type="SUPFAM" id="SSF50486">
    <property type="entry name" value="FMT C-terminal domain-like"/>
    <property type="match status" value="1"/>
</dbReference>
<feature type="domain" description="Formyl transferase N-terminal" evidence="6">
    <location>
        <begin position="5"/>
        <end position="183"/>
    </location>
</feature>
<comment type="function">
    <text evidence="5">Attaches a formyl group to the free amino group of methionyl-tRNA(fMet). The formyl group appears to play a dual role in the initiator identity of N-formylmethionyl-tRNA by promoting its recognition by IF2 and preventing the misappropriation of this tRNA by the elongation apparatus.</text>
</comment>
<feature type="domain" description="Formyl transferase C-terminal" evidence="7">
    <location>
        <begin position="206"/>
        <end position="303"/>
    </location>
</feature>
<dbReference type="InterPro" id="IPR002376">
    <property type="entry name" value="Formyl_transf_N"/>
</dbReference>
<evidence type="ECO:0000259" key="7">
    <source>
        <dbReference type="Pfam" id="PF02911"/>
    </source>
</evidence>